<dbReference type="InterPro" id="IPR006122">
    <property type="entry name" value="HMA_Cu_ion-bd"/>
</dbReference>
<dbReference type="SUPFAM" id="SSF55008">
    <property type="entry name" value="HMA, heavy metal-associated domain"/>
    <property type="match status" value="2"/>
</dbReference>
<dbReference type="InterPro" id="IPR044492">
    <property type="entry name" value="P_typ_ATPase_HD_dom"/>
</dbReference>
<dbReference type="InterPro" id="IPR017969">
    <property type="entry name" value="Heavy-metal-associated_CS"/>
</dbReference>
<dbReference type="InterPro" id="IPR023298">
    <property type="entry name" value="ATPase_P-typ_TM_dom_sf"/>
</dbReference>
<dbReference type="Pfam" id="PF00403">
    <property type="entry name" value="HMA"/>
    <property type="match status" value="2"/>
</dbReference>
<dbReference type="PRINTS" id="PR00119">
    <property type="entry name" value="CATATPASE"/>
</dbReference>
<dbReference type="GO" id="GO:0043682">
    <property type="term" value="F:P-type divalent copper transporter activity"/>
    <property type="evidence" value="ECO:0007669"/>
    <property type="project" value="TreeGrafter"/>
</dbReference>
<dbReference type="PROSITE" id="PS01047">
    <property type="entry name" value="HMA_1"/>
    <property type="match status" value="2"/>
</dbReference>
<keyword evidence="17" id="KW-0186">Copper</keyword>
<dbReference type="NCBIfam" id="TIGR01511">
    <property type="entry name" value="ATPase-IB1_Cu"/>
    <property type="match status" value="1"/>
</dbReference>
<evidence type="ECO:0000256" key="15">
    <source>
        <dbReference type="ARBA" id="ARBA00022967"/>
    </source>
</evidence>
<dbReference type="Gene3D" id="2.70.150.10">
    <property type="entry name" value="Calcium-transporting ATPase, cytoplasmic transduction domain A"/>
    <property type="match status" value="1"/>
</dbReference>
<feature type="transmembrane region" description="Helical" evidence="23">
    <location>
        <begin position="131"/>
        <end position="149"/>
    </location>
</feature>
<dbReference type="GO" id="GO:0005524">
    <property type="term" value="F:ATP binding"/>
    <property type="evidence" value="ECO:0007669"/>
    <property type="project" value="UniProtKB-UniRule"/>
</dbReference>
<dbReference type="InterPro" id="IPR036163">
    <property type="entry name" value="HMA_dom_sf"/>
</dbReference>
<protein>
    <recommendedName>
        <fullName evidence="4">Copper-exporting P-type ATPase</fullName>
        <ecNumber evidence="3">7.2.2.8</ecNumber>
    </recommendedName>
    <alternativeName>
        <fullName evidence="20">Copper-exporting P-type ATPase A</fullName>
    </alternativeName>
    <alternativeName>
        <fullName evidence="21">Cu(+)-exporting ATPase</fullName>
    </alternativeName>
</protein>
<evidence type="ECO:0000313" key="25">
    <source>
        <dbReference type="EMBL" id="HJC40413.1"/>
    </source>
</evidence>
<evidence type="ECO:0000256" key="18">
    <source>
        <dbReference type="ARBA" id="ARBA00023065"/>
    </source>
</evidence>
<dbReference type="InterPro" id="IPR001757">
    <property type="entry name" value="P_typ_ATPase"/>
</dbReference>
<dbReference type="InterPro" id="IPR018303">
    <property type="entry name" value="ATPase_P-typ_P_site"/>
</dbReference>
<keyword evidence="16 23" id="KW-1133">Transmembrane helix</keyword>
<dbReference type="Pfam" id="PF00122">
    <property type="entry name" value="E1-E2_ATPase"/>
    <property type="match status" value="1"/>
</dbReference>
<dbReference type="InterPro" id="IPR027256">
    <property type="entry name" value="P-typ_ATPase_IB"/>
</dbReference>
<keyword evidence="5" id="KW-0813">Transport</keyword>
<dbReference type="SUPFAM" id="SSF81665">
    <property type="entry name" value="Calcium ATPase, transmembrane domain M"/>
    <property type="match status" value="1"/>
</dbReference>
<evidence type="ECO:0000256" key="3">
    <source>
        <dbReference type="ARBA" id="ARBA00012517"/>
    </source>
</evidence>
<dbReference type="GO" id="GO:0005507">
    <property type="term" value="F:copper ion binding"/>
    <property type="evidence" value="ECO:0007669"/>
    <property type="project" value="InterPro"/>
</dbReference>
<evidence type="ECO:0000256" key="2">
    <source>
        <dbReference type="ARBA" id="ARBA00006024"/>
    </source>
</evidence>
<dbReference type="NCBIfam" id="TIGR01494">
    <property type="entry name" value="ATPase_P-type"/>
    <property type="match status" value="1"/>
</dbReference>
<evidence type="ECO:0000256" key="21">
    <source>
        <dbReference type="ARBA" id="ARBA00033239"/>
    </source>
</evidence>
<name>A0A9D2P0X2_9FIRM</name>
<evidence type="ECO:0000256" key="11">
    <source>
        <dbReference type="ARBA" id="ARBA00022741"/>
    </source>
</evidence>
<feature type="domain" description="HMA" evidence="24">
    <location>
        <begin position="1"/>
        <end position="67"/>
    </location>
</feature>
<keyword evidence="15" id="KW-1278">Translocase</keyword>
<dbReference type="NCBIfam" id="TIGR01525">
    <property type="entry name" value="ATPase-IB_hvy"/>
    <property type="match status" value="1"/>
</dbReference>
<dbReference type="AlphaFoldDB" id="A0A9D2P0X2"/>
<comment type="subcellular location">
    <subcellularLocation>
        <location evidence="1">Cell membrane</location>
        <topology evidence="1">Multi-pass membrane protein</topology>
    </subcellularLocation>
</comment>
<evidence type="ECO:0000313" key="26">
    <source>
        <dbReference type="Proteomes" id="UP000823882"/>
    </source>
</evidence>
<dbReference type="EC" id="7.2.2.8" evidence="3"/>
<keyword evidence="6 23" id="KW-1003">Cell membrane</keyword>
<dbReference type="PANTHER" id="PTHR43520">
    <property type="entry name" value="ATP7, ISOFORM B"/>
    <property type="match status" value="1"/>
</dbReference>
<dbReference type="Gene3D" id="3.40.50.1000">
    <property type="entry name" value="HAD superfamily/HAD-like"/>
    <property type="match status" value="1"/>
</dbReference>
<comment type="similarity">
    <text evidence="2 23">Belongs to the cation transport ATPase (P-type) (TC 3.A.3) family. Type IB subfamily.</text>
</comment>
<dbReference type="PROSITE" id="PS50846">
    <property type="entry name" value="HMA_2"/>
    <property type="match status" value="2"/>
</dbReference>
<dbReference type="FunFam" id="2.70.150.10:FF:000002">
    <property type="entry name" value="Copper-transporting ATPase 1, putative"/>
    <property type="match status" value="1"/>
</dbReference>
<evidence type="ECO:0000256" key="10">
    <source>
        <dbReference type="ARBA" id="ARBA00022737"/>
    </source>
</evidence>
<evidence type="ECO:0000256" key="22">
    <source>
        <dbReference type="ARBA" id="ARBA00049289"/>
    </source>
</evidence>
<keyword evidence="11 23" id="KW-0547">Nucleotide-binding</keyword>
<dbReference type="EMBL" id="DWWJ01000047">
    <property type="protein sequence ID" value="HJC40413.1"/>
    <property type="molecule type" value="Genomic_DNA"/>
</dbReference>
<feature type="transmembrane region" description="Helical" evidence="23">
    <location>
        <begin position="394"/>
        <end position="416"/>
    </location>
</feature>
<dbReference type="GO" id="GO:0140581">
    <property type="term" value="F:P-type monovalent copper transporter activity"/>
    <property type="evidence" value="ECO:0007669"/>
    <property type="project" value="UniProtKB-EC"/>
</dbReference>
<feature type="transmembrane region" description="Helical" evidence="23">
    <location>
        <begin position="170"/>
        <end position="189"/>
    </location>
</feature>
<dbReference type="PROSITE" id="PS00154">
    <property type="entry name" value="ATPASE_E1_E2"/>
    <property type="match status" value="1"/>
</dbReference>
<evidence type="ECO:0000256" key="19">
    <source>
        <dbReference type="ARBA" id="ARBA00023136"/>
    </source>
</evidence>
<dbReference type="GO" id="GO:0016887">
    <property type="term" value="F:ATP hydrolysis activity"/>
    <property type="evidence" value="ECO:0007669"/>
    <property type="project" value="InterPro"/>
</dbReference>
<feature type="transmembrane region" description="Helical" evidence="23">
    <location>
        <begin position="209"/>
        <end position="226"/>
    </location>
</feature>
<feature type="transmembrane region" description="Helical" evidence="23">
    <location>
        <begin position="98"/>
        <end position="119"/>
    </location>
</feature>
<dbReference type="InterPro" id="IPR008250">
    <property type="entry name" value="ATPase_P-typ_transduc_dom_A_sf"/>
</dbReference>
<dbReference type="GO" id="GO:0005886">
    <property type="term" value="C:plasma membrane"/>
    <property type="evidence" value="ECO:0007669"/>
    <property type="project" value="UniProtKB-SubCell"/>
</dbReference>
<evidence type="ECO:0000256" key="1">
    <source>
        <dbReference type="ARBA" id="ARBA00004651"/>
    </source>
</evidence>
<dbReference type="PANTHER" id="PTHR43520:SF8">
    <property type="entry name" value="P-TYPE CU(+) TRANSPORTER"/>
    <property type="match status" value="1"/>
</dbReference>
<comment type="catalytic activity">
    <reaction evidence="22">
        <text>Cu(+)(in) + ATP + H2O = Cu(+)(out) + ADP + phosphate + H(+)</text>
        <dbReference type="Rhea" id="RHEA:25792"/>
        <dbReference type="ChEBI" id="CHEBI:15377"/>
        <dbReference type="ChEBI" id="CHEBI:15378"/>
        <dbReference type="ChEBI" id="CHEBI:30616"/>
        <dbReference type="ChEBI" id="CHEBI:43474"/>
        <dbReference type="ChEBI" id="CHEBI:49552"/>
        <dbReference type="ChEBI" id="CHEBI:456216"/>
        <dbReference type="EC" id="7.2.2.8"/>
    </reaction>
</comment>
<proteinExistence type="inferred from homology"/>
<dbReference type="Gene3D" id="3.30.70.100">
    <property type="match status" value="2"/>
</dbReference>
<evidence type="ECO:0000256" key="14">
    <source>
        <dbReference type="ARBA" id="ARBA00022842"/>
    </source>
</evidence>
<dbReference type="Pfam" id="PF00702">
    <property type="entry name" value="Hydrolase"/>
    <property type="match status" value="1"/>
</dbReference>
<dbReference type="GO" id="GO:0055070">
    <property type="term" value="P:copper ion homeostasis"/>
    <property type="evidence" value="ECO:0007669"/>
    <property type="project" value="TreeGrafter"/>
</dbReference>
<reference evidence="25" key="1">
    <citation type="journal article" date="2021" name="PeerJ">
        <title>Extensive microbial diversity within the chicken gut microbiome revealed by metagenomics and culture.</title>
        <authorList>
            <person name="Gilroy R."/>
            <person name="Ravi A."/>
            <person name="Getino M."/>
            <person name="Pursley I."/>
            <person name="Horton D.L."/>
            <person name="Alikhan N.F."/>
            <person name="Baker D."/>
            <person name="Gharbi K."/>
            <person name="Hall N."/>
            <person name="Watson M."/>
            <person name="Adriaenssens E.M."/>
            <person name="Foster-Nyarko E."/>
            <person name="Jarju S."/>
            <person name="Secka A."/>
            <person name="Antonio M."/>
            <person name="Oren A."/>
            <person name="Chaudhuri R.R."/>
            <person name="La Ragione R."/>
            <person name="Hildebrand F."/>
            <person name="Pallen M.J."/>
        </authorList>
    </citation>
    <scope>NUCLEOTIDE SEQUENCE</scope>
    <source>
        <strain evidence="25">CHK186-1790</strain>
    </source>
</reference>
<keyword evidence="9 23" id="KW-0479">Metal-binding</keyword>
<evidence type="ECO:0000256" key="20">
    <source>
        <dbReference type="ARBA" id="ARBA00029719"/>
    </source>
</evidence>
<dbReference type="SUPFAM" id="SSF56784">
    <property type="entry name" value="HAD-like"/>
    <property type="match status" value="1"/>
</dbReference>
<reference evidence="25" key="2">
    <citation type="submission" date="2021-04" db="EMBL/GenBank/DDBJ databases">
        <authorList>
            <person name="Gilroy R."/>
        </authorList>
    </citation>
    <scope>NUCLEOTIDE SEQUENCE</scope>
    <source>
        <strain evidence="25">CHK186-1790</strain>
    </source>
</reference>
<evidence type="ECO:0000256" key="16">
    <source>
        <dbReference type="ARBA" id="ARBA00022989"/>
    </source>
</evidence>
<dbReference type="SFLD" id="SFLDG00002">
    <property type="entry name" value="C1.7:_P-type_atpase_like"/>
    <property type="match status" value="1"/>
</dbReference>
<dbReference type="InterPro" id="IPR023214">
    <property type="entry name" value="HAD_sf"/>
</dbReference>
<keyword evidence="12" id="KW-0187">Copper transport</keyword>
<evidence type="ECO:0000259" key="24">
    <source>
        <dbReference type="PROSITE" id="PS50846"/>
    </source>
</evidence>
<dbReference type="FunFam" id="3.30.70.100:FF:000005">
    <property type="entry name" value="Copper-exporting P-type ATPase A"/>
    <property type="match status" value="1"/>
</dbReference>
<keyword evidence="7" id="KW-0597">Phosphoprotein</keyword>
<evidence type="ECO:0000256" key="7">
    <source>
        <dbReference type="ARBA" id="ARBA00022553"/>
    </source>
</evidence>
<organism evidence="25 26">
    <name type="scientific">Candidatus Intestinimonas pullistercoris</name>
    <dbReference type="NCBI Taxonomy" id="2838623"/>
    <lineage>
        <taxon>Bacteria</taxon>
        <taxon>Bacillati</taxon>
        <taxon>Bacillota</taxon>
        <taxon>Clostridia</taxon>
        <taxon>Eubacteriales</taxon>
        <taxon>Intestinimonas</taxon>
    </lineage>
</organism>
<gene>
    <name evidence="25" type="ORF">H9701_02520</name>
</gene>
<dbReference type="NCBIfam" id="TIGR00003">
    <property type="entry name" value="copper ion binding protein"/>
    <property type="match status" value="1"/>
</dbReference>
<dbReference type="InterPro" id="IPR036412">
    <property type="entry name" value="HAD-like_sf"/>
</dbReference>
<dbReference type="InterPro" id="IPR059000">
    <property type="entry name" value="ATPase_P-type_domA"/>
</dbReference>
<dbReference type="FunFam" id="3.40.50.1000:FF:000144">
    <property type="entry name" value="copper-transporting ATPase 1 isoform X2"/>
    <property type="match status" value="1"/>
</dbReference>
<keyword evidence="13 23" id="KW-0067">ATP-binding</keyword>
<evidence type="ECO:0000256" key="5">
    <source>
        <dbReference type="ARBA" id="ARBA00022448"/>
    </source>
</evidence>
<dbReference type="SUPFAM" id="SSF81653">
    <property type="entry name" value="Calcium ATPase, transduction domain A"/>
    <property type="match status" value="1"/>
</dbReference>
<evidence type="ECO:0000256" key="6">
    <source>
        <dbReference type="ARBA" id="ARBA00022475"/>
    </source>
</evidence>
<dbReference type="SFLD" id="SFLDF00027">
    <property type="entry name" value="p-type_atpase"/>
    <property type="match status" value="1"/>
</dbReference>
<dbReference type="InterPro" id="IPR006121">
    <property type="entry name" value="HMA_dom"/>
</dbReference>
<dbReference type="PRINTS" id="PR00943">
    <property type="entry name" value="CUATPASE"/>
</dbReference>
<keyword evidence="18" id="KW-0406">Ion transport</keyword>
<feature type="domain" description="HMA" evidence="24">
    <location>
        <begin position="793"/>
        <end position="855"/>
    </location>
</feature>
<evidence type="ECO:0000256" key="13">
    <source>
        <dbReference type="ARBA" id="ARBA00022840"/>
    </source>
</evidence>
<evidence type="ECO:0000256" key="8">
    <source>
        <dbReference type="ARBA" id="ARBA00022692"/>
    </source>
</evidence>
<keyword evidence="10" id="KW-0677">Repeat</keyword>
<accession>A0A9D2P0X2</accession>
<evidence type="ECO:0000256" key="23">
    <source>
        <dbReference type="RuleBase" id="RU362081"/>
    </source>
</evidence>
<feature type="transmembrane region" description="Helical" evidence="23">
    <location>
        <begin position="703"/>
        <end position="725"/>
    </location>
</feature>
<feature type="transmembrane region" description="Helical" evidence="23">
    <location>
        <begin position="360"/>
        <end position="382"/>
    </location>
</feature>
<dbReference type="Proteomes" id="UP000823882">
    <property type="component" value="Unassembled WGS sequence"/>
</dbReference>
<evidence type="ECO:0000256" key="12">
    <source>
        <dbReference type="ARBA" id="ARBA00022796"/>
    </source>
</evidence>
<dbReference type="CDD" id="cd02094">
    <property type="entry name" value="P-type_ATPase_Cu-like"/>
    <property type="match status" value="1"/>
</dbReference>
<evidence type="ECO:0000256" key="4">
    <source>
        <dbReference type="ARBA" id="ARBA00015102"/>
    </source>
</evidence>
<dbReference type="Gene3D" id="3.40.1110.10">
    <property type="entry name" value="Calcium-transporting ATPase, cytoplasmic domain N"/>
    <property type="match status" value="1"/>
</dbReference>
<comment type="caution">
    <text evidence="25">The sequence shown here is derived from an EMBL/GenBank/DDBJ whole genome shotgun (WGS) entry which is preliminary data.</text>
</comment>
<evidence type="ECO:0000256" key="17">
    <source>
        <dbReference type="ARBA" id="ARBA00023008"/>
    </source>
</evidence>
<dbReference type="CDD" id="cd00371">
    <property type="entry name" value="HMA"/>
    <property type="match status" value="2"/>
</dbReference>
<keyword evidence="8 23" id="KW-0812">Transmembrane</keyword>
<evidence type="ECO:0000256" key="9">
    <source>
        <dbReference type="ARBA" id="ARBA00022723"/>
    </source>
</evidence>
<keyword evidence="19 23" id="KW-0472">Membrane</keyword>
<dbReference type="SFLD" id="SFLDS00003">
    <property type="entry name" value="Haloacid_Dehalogenase"/>
    <property type="match status" value="1"/>
</dbReference>
<dbReference type="InterPro" id="IPR023299">
    <property type="entry name" value="ATPase_P-typ_cyto_dom_N"/>
</dbReference>
<sequence>MKQKFTVTGMTCSACSAHVDKAVRKLEGVSEVNVNLLGGSMTVEYDPAAETPEDIIAAVDAAGYGCALPQKAAPGKQDTRADAARQMEEELAGMKRRFLISLCFLVPLFYIAMGHMMGWPLPQLLHDSRNALAFAFIQFLLVLPIMYVNDKYYRVGFKTLLHGAPNMDSLIAVGSIAAVVYGIAAIFQIGYGLGHGDMARVEQWSMDLYFESAGMILTLITLGKFLETRSKGKTSQAISRLMDLAPKTAVVLRDGREVELPVEEVAVGDLLLVRPGQSIPVDGVVVEGASAVDESALTGESLPVDKGPGDKVAAASINKSGSFTFRATRVGDDTTLAQMIALVDEAASSKAPIAKLADKVAGVFVPVVMTIAAVTAVVWLIVTGGDITRALTAGVAVLVISCPCALGLATPVAIMVGTGKGAENGILIKSAEALETLHTIKTIVLDKTGTVTQGKPRVTDLYPCEGTTPEELLCVAASLEKPSEHPLAQAIVAEAEERGIPLVPAEGFQAVHGKGVQASLQGAGFLAGNRALMEEHGVDLGAERLLADSLAENGKTPLYFAQDGKLIGVVAVADTVKPTSAAAIAAFRDMGIDVVMLTGDNRRTAEAIGRELGVTNVIAEVLPQDKERVVAGLQQEGKRVAMVGDGINDAPALARTDVGIAIGAGTDVAIESADIVLMKSDLMDAVTAVELSKATIRNVKENLFWAFCYNTIGIPLAAGVFYPILGWQLSPMFGAAAMSLSSVSVVTNALRLKLFKPKHTAPAAPREDAPASEAPQLSVSHIPQNQNKGVSPMEKKIMIEGMMCQNCVKHVSNALNGLPGETANVDLEGKCATVSGPATDEELKKAVEDAGYQVVSIQ</sequence>
<keyword evidence="14" id="KW-0460">Magnesium</keyword>